<dbReference type="VEuPathDB" id="FungiDB:VP01_3960g1"/>
<comment type="caution">
    <text evidence="1">The sequence shown here is derived from an EMBL/GenBank/DDBJ whole genome shotgun (WGS) entry which is preliminary data.</text>
</comment>
<name>A0A0L6USE9_9BASI</name>
<dbReference type="Proteomes" id="UP000037035">
    <property type="component" value="Unassembled WGS sequence"/>
</dbReference>
<evidence type="ECO:0000313" key="2">
    <source>
        <dbReference type="Proteomes" id="UP000037035"/>
    </source>
</evidence>
<protein>
    <submittedName>
        <fullName evidence="1">Uncharacterized protein</fullName>
    </submittedName>
</protein>
<dbReference type="EMBL" id="LAVV01009013">
    <property type="protein sequence ID" value="KNZ51424.1"/>
    <property type="molecule type" value="Genomic_DNA"/>
</dbReference>
<evidence type="ECO:0000313" key="1">
    <source>
        <dbReference type="EMBL" id="KNZ51424.1"/>
    </source>
</evidence>
<accession>A0A0L6USE9</accession>
<keyword evidence="2" id="KW-1185">Reference proteome</keyword>
<proteinExistence type="predicted"/>
<gene>
    <name evidence="1" type="ORF">VP01_3960g1</name>
</gene>
<dbReference type="AlphaFoldDB" id="A0A0L6USE9"/>
<organism evidence="1 2">
    <name type="scientific">Puccinia sorghi</name>
    <dbReference type="NCBI Taxonomy" id="27349"/>
    <lineage>
        <taxon>Eukaryota</taxon>
        <taxon>Fungi</taxon>
        <taxon>Dikarya</taxon>
        <taxon>Basidiomycota</taxon>
        <taxon>Pucciniomycotina</taxon>
        <taxon>Pucciniomycetes</taxon>
        <taxon>Pucciniales</taxon>
        <taxon>Pucciniaceae</taxon>
        <taxon>Puccinia</taxon>
    </lineage>
</organism>
<dbReference type="OrthoDB" id="2506816at2759"/>
<sequence>MSDVKRSKLNIEKFGGLFLQAIVKAPPGTNAKNFASISQPLENISTLPTFGQVTTIIQSTLSKYSKGSPSTLSLGKIPSEIEIFALKSTKTQ</sequence>
<reference evidence="1 2" key="1">
    <citation type="submission" date="2015-08" db="EMBL/GenBank/DDBJ databases">
        <title>Next Generation Sequencing and Analysis of the Genome of Puccinia sorghi L Schw, the Causal Agent of Maize Common Rust.</title>
        <authorList>
            <person name="Rochi L."/>
            <person name="Burguener G."/>
            <person name="Darino M."/>
            <person name="Turjanski A."/>
            <person name="Kreff E."/>
            <person name="Dieguez M.J."/>
            <person name="Sacco F."/>
        </authorList>
    </citation>
    <scope>NUCLEOTIDE SEQUENCE [LARGE SCALE GENOMIC DNA]</scope>
    <source>
        <strain evidence="1 2">RO10H11247</strain>
    </source>
</reference>